<name>A0A1I5D6R4_9PROT</name>
<dbReference type="Gene3D" id="3.30.470.10">
    <property type="match status" value="1"/>
</dbReference>
<dbReference type="OrthoDB" id="9805628at2"/>
<dbReference type="SUPFAM" id="SSF56752">
    <property type="entry name" value="D-aminoacid aminotransferase-like PLP-dependent enzymes"/>
    <property type="match status" value="1"/>
</dbReference>
<dbReference type="Pfam" id="PF01063">
    <property type="entry name" value="Aminotran_4"/>
    <property type="match status" value="1"/>
</dbReference>
<sequence length="291" mass="32529">MIYLNGDFLPIEEARVPVLDRGFIFGDGVYEVIPVYSHKPFRLAEHLLRLQHSLDGIRLQNPHSDEEWGSLVEQIIASNDGDDQYLYLHVTRGVARRDHAFPKGVIPTVFIMSNPLLAPPRELLATGVAAITADDNRWLRCDIKAISLLPNVLLRQMAIDAGAMETILLRDGFMTEGAASNIFLAKDGVLLAPPKNHLMLPGITYDVVLELAAAEKIPCEVREVSEYELRTAQELLLTSSTREIMPVTRLDGKPVGEGKPGAMFARLYRLYQSYKQTTMRGSAKILEVHNR</sequence>
<reference evidence="5" key="1">
    <citation type="submission" date="2016-10" db="EMBL/GenBank/DDBJ databases">
        <authorList>
            <person name="Varghese N."/>
        </authorList>
    </citation>
    <scope>NUCLEOTIDE SEQUENCE [LARGE SCALE GENOMIC DNA]</scope>
    <source>
        <strain evidence="5">Nsp8</strain>
    </source>
</reference>
<dbReference type="AlphaFoldDB" id="A0A1I5D6R4"/>
<dbReference type="Gene3D" id="3.20.10.10">
    <property type="entry name" value="D-amino Acid Aminotransferase, subunit A, domain 2"/>
    <property type="match status" value="1"/>
</dbReference>
<proteinExistence type="inferred from homology"/>
<organism evidence="4 5">
    <name type="scientific">Nitrosospira briensis</name>
    <dbReference type="NCBI Taxonomy" id="35799"/>
    <lineage>
        <taxon>Bacteria</taxon>
        <taxon>Pseudomonadati</taxon>
        <taxon>Pseudomonadota</taxon>
        <taxon>Betaproteobacteria</taxon>
        <taxon>Nitrosomonadales</taxon>
        <taxon>Nitrosomonadaceae</taxon>
        <taxon>Nitrosospira</taxon>
    </lineage>
</organism>
<dbReference type="Proteomes" id="UP000183107">
    <property type="component" value="Unassembled WGS sequence"/>
</dbReference>
<comment type="cofactor">
    <cofactor evidence="1">
        <name>pyridoxal 5'-phosphate</name>
        <dbReference type="ChEBI" id="CHEBI:597326"/>
    </cofactor>
</comment>
<keyword evidence="3" id="KW-0663">Pyridoxal phosphate</keyword>
<dbReference type="InterPro" id="IPR050571">
    <property type="entry name" value="Class-IV_PLP-Dep_Aminotrnsfr"/>
</dbReference>
<evidence type="ECO:0000256" key="2">
    <source>
        <dbReference type="ARBA" id="ARBA00009320"/>
    </source>
</evidence>
<evidence type="ECO:0000256" key="3">
    <source>
        <dbReference type="ARBA" id="ARBA00022898"/>
    </source>
</evidence>
<dbReference type="InterPro" id="IPR043131">
    <property type="entry name" value="BCAT-like_N"/>
</dbReference>
<dbReference type="InterPro" id="IPR001544">
    <property type="entry name" value="Aminotrans_IV"/>
</dbReference>
<dbReference type="RefSeq" id="WP_074797378.1">
    <property type="nucleotide sequence ID" value="NZ_FOVJ01000005.1"/>
</dbReference>
<dbReference type="CDD" id="cd01558">
    <property type="entry name" value="D-AAT_like"/>
    <property type="match status" value="1"/>
</dbReference>
<dbReference type="PANTHER" id="PTHR42743">
    <property type="entry name" value="AMINO-ACID AMINOTRANSFERASE"/>
    <property type="match status" value="1"/>
</dbReference>
<dbReference type="InterPro" id="IPR036038">
    <property type="entry name" value="Aminotransferase-like"/>
</dbReference>
<dbReference type="GO" id="GO:0046394">
    <property type="term" value="P:carboxylic acid biosynthetic process"/>
    <property type="evidence" value="ECO:0007669"/>
    <property type="project" value="UniProtKB-ARBA"/>
</dbReference>
<dbReference type="PANTHER" id="PTHR42743:SF10">
    <property type="entry name" value="D-ALANINE AMINOTRANSFERASE"/>
    <property type="match status" value="1"/>
</dbReference>
<evidence type="ECO:0000313" key="5">
    <source>
        <dbReference type="Proteomes" id="UP000183107"/>
    </source>
</evidence>
<gene>
    <name evidence="4" type="ORF">SAMN05216386_2224</name>
</gene>
<evidence type="ECO:0000313" key="4">
    <source>
        <dbReference type="EMBL" id="SFN94925.1"/>
    </source>
</evidence>
<protein>
    <submittedName>
        <fullName evidence="4">D-alanine transaminase</fullName>
    </submittedName>
</protein>
<dbReference type="STRING" id="1266925.GCA_000619905_02585"/>
<dbReference type="EMBL" id="FOVJ01000005">
    <property type="protein sequence ID" value="SFN94925.1"/>
    <property type="molecule type" value="Genomic_DNA"/>
</dbReference>
<dbReference type="GO" id="GO:0003824">
    <property type="term" value="F:catalytic activity"/>
    <property type="evidence" value="ECO:0007669"/>
    <property type="project" value="InterPro"/>
</dbReference>
<accession>A0A1I5D6R4</accession>
<dbReference type="GO" id="GO:0005829">
    <property type="term" value="C:cytosol"/>
    <property type="evidence" value="ECO:0007669"/>
    <property type="project" value="TreeGrafter"/>
</dbReference>
<comment type="similarity">
    <text evidence="2">Belongs to the class-IV pyridoxal-phosphate-dependent aminotransferase family.</text>
</comment>
<dbReference type="FunFam" id="3.20.10.10:FF:000002">
    <property type="entry name" value="D-alanine aminotransferase"/>
    <property type="match status" value="1"/>
</dbReference>
<dbReference type="GO" id="GO:0008652">
    <property type="term" value="P:amino acid biosynthetic process"/>
    <property type="evidence" value="ECO:0007669"/>
    <property type="project" value="UniProtKB-ARBA"/>
</dbReference>
<evidence type="ECO:0000256" key="1">
    <source>
        <dbReference type="ARBA" id="ARBA00001933"/>
    </source>
</evidence>
<dbReference type="InterPro" id="IPR043132">
    <property type="entry name" value="BCAT-like_C"/>
</dbReference>
<keyword evidence="5" id="KW-1185">Reference proteome</keyword>